<dbReference type="PANTHER" id="PTHR47406:SF2">
    <property type="entry name" value="ALPHA GLUCURONIDASE N-TERMINAL DOMAIN-CONTAINING PROTEIN"/>
    <property type="match status" value="1"/>
</dbReference>
<evidence type="ECO:0000313" key="2">
    <source>
        <dbReference type="Proteomes" id="UP001243717"/>
    </source>
</evidence>
<name>A0ABU1AME6_9BACT</name>
<comment type="caution">
    <text evidence="1">The sequence shown here is derived from an EMBL/GenBank/DDBJ whole genome shotgun (WGS) entry which is preliminary data.</text>
</comment>
<organism evidence="1 2">
    <name type="scientific">Thalassobacterium sedimentorum</name>
    <dbReference type="NCBI Taxonomy" id="3041258"/>
    <lineage>
        <taxon>Bacteria</taxon>
        <taxon>Pseudomonadati</taxon>
        <taxon>Verrucomicrobiota</taxon>
        <taxon>Opitutia</taxon>
        <taxon>Puniceicoccales</taxon>
        <taxon>Coraliomargaritaceae</taxon>
        <taxon>Thalassobacterium</taxon>
    </lineage>
</organism>
<gene>
    <name evidence="1" type="ORF">QEH59_10125</name>
</gene>
<proteinExistence type="predicted"/>
<protein>
    <submittedName>
        <fullName evidence="1">DUF4838 domain-containing protein</fullName>
    </submittedName>
</protein>
<accession>A0ABU1AME6</accession>
<dbReference type="Pfam" id="PF16126">
    <property type="entry name" value="DUF4838"/>
    <property type="match status" value="1"/>
</dbReference>
<dbReference type="Proteomes" id="UP001243717">
    <property type="component" value="Unassembled WGS sequence"/>
</dbReference>
<dbReference type="RefSeq" id="WP_308985249.1">
    <property type="nucleotide sequence ID" value="NZ_JARXIC010000014.1"/>
</dbReference>
<evidence type="ECO:0000313" key="1">
    <source>
        <dbReference type="EMBL" id="MDQ8194783.1"/>
    </source>
</evidence>
<dbReference type="InterPro" id="IPR032287">
    <property type="entry name" value="DUF4838"/>
</dbReference>
<keyword evidence="2" id="KW-1185">Reference proteome</keyword>
<dbReference type="EMBL" id="JARXIC010000014">
    <property type="protein sequence ID" value="MDQ8194783.1"/>
    <property type="molecule type" value="Genomic_DNA"/>
</dbReference>
<dbReference type="PANTHER" id="PTHR47406">
    <property type="entry name" value="COAGULATION FACTOR 5/8 TYPE, C-TERMINAL"/>
    <property type="match status" value="1"/>
</dbReference>
<reference evidence="1 2" key="1">
    <citation type="submission" date="2023-04" db="EMBL/GenBank/DDBJ databases">
        <title>A novel bacteria isolated from coastal sediment.</title>
        <authorList>
            <person name="Liu X.-J."/>
            <person name="Du Z.-J."/>
        </authorList>
    </citation>
    <scope>NUCLEOTIDE SEQUENCE [LARGE SCALE GENOMIC DNA]</scope>
    <source>
        <strain evidence="1 2">SDUM461004</strain>
    </source>
</reference>
<sequence>MLIPIAAILVKLPRLLSVGLVLTSSLWSHSMAASVKRLAVQEFVWDASSGVKLGAALQAVPEGEQVLQMLSYVLEGATGQVVEAGEDVERGIYLGLPADAPQLAEMASLSEDDAFGREDYLLYSTADCVYVIGATGMAVRHGVVDLVNRWGYRRFFPTSNWEVFPAFKDLRVKVNVVESPAYVVRDIFDVNFLPGEKELFLEWRDWNRLGSGFGLKTKHSYDGIFLRNREAFDGHPEYFAMVDGERTPDAKYKKFNVSNPDLQQIVLDDARARLEALELSDSVSMDPSDFGGWDNSGESFEELGSPTNQAVSLANLVAREVAAPEGKFVGMYAYYQHQSPPTIEVEPNLIVSFATRFLSPGRDLVESISAWRAQGLEWVGIRDYASFWGWDLGMPGFAEGGNLAYQEDSLQMYYDLGARFYTSEVESNWGAYGLGVYVTSRLLWSPDAEVSELVADFLEKSFGPAAEVMASFYDKLNGEKSVLAQQTPVQDYYAILLEAGERAVGREDVQARIDDLIAYVRYVELMSELQKAREDDKQQYLMDLYRWTFRISPQQMVATRAMAFRPRNGGIRYTFPTLKHPDEAERAVLLDTCVGQAVTRAELRQLAQASIASAKPDAWSNLPIQDRMTRSPRLRFGAALLFPMERNEQVSVSVSMRLFGFSWLPRYMVLDPTGEVVASGRVKSLNEAIMLNSTQAGEYLLVFERTLIQIQASSSREFYLLPSADFQAIAMVRFSGDMNFSLPAGASSQIAVGGQGGGERVGVSIINEAGVLLAEEGEASGDEPLILDLPLHESMASYNINLRGPTSGNFEDAFIHFQGGNRVPLRMGPLDRAAAE</sequence>